<keyword evidence="9" id="KW-1185">Reference proteome</keyword>
<dbReference type="PANTHER" id="PTHR40446">
    <property type="entry name" value="N-ACETYLGLUCOSAMINE-1-PHOSPHODIESTER ALPHA-N-ACETYLGLUCOSAMINIDASE"/>
    <property type="match status" value="1"/>
</dbReference>
<dbReference type="SMART" id="SM00180">
    <property type="entry name" value="EGF_Lam"/>
    <property type="match status" value="1"/>
</dbReference>
<proteinExistence type="predicted"/>
<dbReference type="CDD" id="cd00055">
    <property type="entry name" value="EGF_Lam"/>
    <property type="match status" value="1"/>
</dbReference>
<dbReference type="InterPro" id="IPR002049">
    <property type="entry name" value="LE_dom"/>
</dbReference>
<keyword evidence="2" id="KW-0732">Signal</keyword>
<dbReference type="AlphaFoldDB" id="A0A2T7NGU7"/>
<dbReference type="SMART" id="SM00181">
    <property type="entry name" value="EGF"/>
    <property type="match status" value="3"/>
</dbReference>
<protein>
    <recommendedName>
        <fullName evidence="7">EGF-like domain-containing protein</fullName>
    </recommendedName>
</protein>
<dbReference type="GO" id="GO:0033299">
    <property type="term" value="P:secretion of lysosomal enzymes"/>
    <property type="evidence" value="ECO:0007669"/>
    <property type="project" value="TreeGrafter"/>
</dbReference>
<dbReference type="InterPro" id="IPR018711">
    <property type="entry name" value="NAGPA"/>
</dbReference>
<dbReference type="Gene3D" id="2.170.300.10">
    <property type="entry name" value="Tie2 ligand-binding domain superfamily"/>
    <property type="match status" value="1"/>
</dbReference>
<dbReference type="PROSITE" id="PS00022">
    <property type="entry name" value="EGF_1"/>
    <property type="match status" value="2"/>
</dbReference>
<reference evidence="8 9" key="1">
    <citation type="submission" date="2018-04" db="EMBL/GenBank/DDBJ databases">
        <title>The genome of golden apple snail Pomacea canaliculata provides insight into stress tolerance and invasive adaptation.</title>
        <authorList>
            <person name="Liu C."/>
            <person name="Liu B."/>
            <person name="Ren Y."/>
            <person name="Zhang Y."/>
            <person name="Wang H."/>
            <person name="Li S."/>
            <person name="Jiang F."/>
            <person name="Yin L."/>
            <person name="Zhang G."/>
            <person name="Qian W."/>
            <person name="Fan W."/>
        </authorList>
    </citation>
    <scope>NUCLEOTIDE SEQUENCE [LARGE SCALE GENOMIC DNA]</scope>
    <source>
        <strain evidence="8">SZHN2017</strain>
        <tissue evidence="8">Muscle</tissue>
    </source>
</reference>
<evidence type="ECO:0000256" key="5">
    <source>
        <dbReference type="PROSITE-ProRule" id="PRU00076"/>
    </source>
</evidence>
<comment type="caution">
    <text evidence="5">Lacks conserved residue(s) required for the propagation of feature annotation.</text>
</comment>
<feature type="disulfide bond" evidence="5">
    <location>
        <begin position="430"/>
        <end position="439"/>
    </location>
</feature>
<evidence type="ECO:0000256" key="4">
    <source>
        <dbReference type="ARBA" id="ARBA00023157"/>
    </source>
</evidence>
<evidence type="ECO:0000256" key="6">
    <source>
        <dbReference type="SAM" id="Phobius"/>
    </source>
</evidence>
<dbReference type="Pfam" id="PF09992">
    <property type="entry name" value="NAGPA"/>
    <property type="match status" value="1"/>
</dbReference>
<evidence type="ECO:0000259" key="7">
    <source>
        <dbReference type="PROSITE" id="PS50026"/>
    </source>
</evidence>
<dbReference type="STRING" id="400727.A0A2T7NGU7"/>
<keyword evidence="6" id="KW-0812">Transmembrane</keyword>
<evidence type="ECO:0000256" key="1">
    <source>
        <dbReference type="ARBA" id="ARBA00022536"/>
    </source>
</evidence>
<evidence type="ECO:0000256" key="2">
    <source>
        <dbReference type="ARBA" id="ARBA00022729"/>
    </source>
</evidence>
<keyword evidence="4 5" id="KW-1015">Disulfide bond</keyword>
<keyword evidence="6" id="KW-0472">Membrane</keyword>
<dbReference type="PROSITE" id="PS50026">
    <property type="entry name" value="EGF_3"/>
    <property type="match status" value="1"/>
</dbReference>
<feature type="domain" description="EGF-like" evidence="7">
    <location>
        <begin position="410"/>
        <end position="440"/>
    </location>
</feature>
<evidence type="ECO:0000256" key="3">
    <source>
        <dbReference type="ARBA" id="ARBA00022737"/>
    </source>
</evidence>
<dbReference type="FunFam" id="2.170.300.10:FF:000041">
    <property type="entry name" value="Tyrosine protein kinase receptor tie-1, putative"/>
    <property type="match status" value="1"/>
</dbReference>
<sequence>MWLWSLQLLRSAFSNSDPSEESQSGASTLELDLLQPYLTHHGPLHRRQRDTVKCQHVRYGNTTYSMHPVHKNISAAVPVVEIQHKLAKIGQYVYQQRDIVFRYQRVFNPLQTFSILEPKHPGTCRNGSQQKATVQESAMSRNCIVAANGGFFNTHTGECLGNIVSDGRLVRDSEGIQNAHFGITKEGFLFTGYLSEIDLLRFNFQQLVGGVVWLVRDGQVYVQESQKIECPDSEETGTMERFVSVISARTAVGHDSEGRLLMVQVDGKTDNRGVNLYEFASLLKDLGFFNAINLDGGGSATCVINGAVVNYPSDVCGNRQWNCARQVSTILCVHDIECKPHDCSAHGQCVLGTCECHPPWVGASCNILACQSNCSGHGTCEEDGCHCHGGWIGKTCSDPCPEGMYGINCSNLCQCLNSGSCDPETGYCKCLPGFKGRLCESVCSFGYFGNECSQNCQCPDTCACDHETGQCSVSNYQEDYLKAGECLAQAQVRRERLVPDQSDQLRLWTWITGVLGIIAILSVIFNIWTLFLALKTRKGSSPTRDNLYRRRIAANRRSNKFSYNSAELIALKKEIRESSSDTSDEADEETVLFTARLSQHGTLSVR</sequence>
<name>A0A2T7NGU7_POMCA</name>
<comment type="caution">
    <text evidence="8">The sequence shown here is derived from an EMBL/GenBank/DDBJ whole genome shotgun (WGS) entry which is preliminary data.</text>
</comment>
<keyword evidence="3" id="KW-0677">Repeat</keyword>
<keyword evidence="6" id="KW-1133">Transmembrane helix</keyword>
<keyword evidence="1 5" id="KW-0245">EGF-like domain</keyword>
<feature type="transmembrane region" description="Helical" evidence="6">
    <location>
        <begin position="507"/>
        <end position="534"/>
    </location>
</feature>
<dbReference type="Proteomes" id="UP000245119">
    <property type="component" value="Linkage Group LG12"/>
</dbReference>
<evidence type="ECO:0000313" key="8">
    <source>
        <dbReference type="EMBL" id="PVD20375.1"/>
    </source>
</evidence>
<accession>A0A2T7NGU7</accession>
<dbReference type="InterPro" id="IPR000742">
    <property type="entry name" value="EGF"/>
</dbReference>
<dbReference type="EMBL" id="PZQS01000012">
    <property type="protein sequence ID" value="PVD20375.1"/>
    <property type="molecule type" value="Genomic_DNA"/>
</dbReference>
<organism evidence="8 9">
    <name type="scientific">Pomacea canaliculata</name>
    <name type="common">Golden apple snail</name>
    <dbReference type="NCBI Taxonomy" id="400727"/>
    <lineage>
        <taxon>Eukaryota</taxon>
        <taxon>Metazoa</taxon>
        <taxon>Spiralia</taxon>
        <taxon>Lophotrochozoa</taxon>
        <taxon>Mollusca</taxon>
        <taxon>Gastropoda</taxon>
        <taxon>Caenogastropoda</taxon>
        <taxon>Architaenioglossa</taxon>
        <taxon>Ampullarioidea</taxon>
        <taxon>Ampullariidae</taxon>
        <taxon>Pomacea</taxon>
    </lineage>
</organism>
<evidence type="ECO:0000313" key="9">
    <source>
        <dbReference type="Proteomes" id="UP000245119"/>
    </source>
</evidence>
<dbReference type="Gene3D" id="2.10.25.10">
    <property type="entry name" value="Laminin"/>
    <property type="match status" value="1"/>
</dbReference>
<gene>
    <name evidence="8" type="ORF">C0Q70_18529</name>
</gene>
<dbReference type="Pfam" id="PF23106">
    <property type="entry name" value="EGF_Teneurin"/>
    <property type="match status" value="1"/>
</dbReference>
<dbReference type="OrthoDB" id="192253at2759"/>
<dbReference type="PANTHER" id="PTHR40446:SF2">
    <property type="entry name" value="N-ACETYLGLUCOSAMINE-1-PHOSPHODIESTER ALPHA-N-ACETYLGLUCOSAMINIDASE"/>
    <property type="match status" value="1"/>
</dbReference>